<dbReference type="InterPro" id="IPR001896">
    <property type="entry name" value="Plant_vir_prot"/>
</dbReference>
<organism evidence="2">
    <name type="scientific">Dioscorea potexvirus 1</name>
    <dbReference type="NCBI Taxonomy" id="2794413"/>
    <lineage>
        <taxon>Viruses</taxon>
        <taxon>Riboviria</taxon>
        <taxon>Orthornavirae</taxon>
        <taxon>Kitrinoviricota</taxon>
        <taxon>Alsuviricetes</taxon>
        <taxon>Tymovirales</taxon>
        <taxon>Alphaflexiviridae</taxon>
        <taxon>Potexvirus</taxon>
    </lineage>
</organism>
<feature type="transmembrane region" description="Helical" evidence="1">
    <location>
        <begin position="74"/>
        <end position="93"/>
    </location>
</feature>
<accession>A0A7T5QZ52</accession>
<protein>
    <submittedName>
        <fullName evidence="2">TGB2</fullName>
    </submittedName>
</protein>
<keyword evidence="1" id="KW-0812">Transmembrane</keyword>
<name>A0A7T5QZ52_9VIRU</name>
<reference evidence="2" key="1">
    <citation type="submission" date="2020-11" db="EMBL/GenBank/DDBJ databases">
        <authorList>
            <person name="Bejerman N."/>
        </authorList>
    </citation>
    <scope>NUCLEOTIDE SEQUENCE</scope>
    <source>
        <strain evidence="2">Dios</strain>
    </source>
</reference>
<proteinExistence type="predicted"/>
<feature type="transmembrane region" description="Helical" evidence="1">
    <location>
        <begin position="12"/>
        <end position="30"/>
    </location>
</feature>
<dbReference type="EMBL" id="MW328724">
    <property type="protein sequence ID" value="QQG34567.1"/>
    <property type="molecule type" value="Genomic_RNA"/>
</dbReference>
<dbReference type="Pfam" id="PF01307">
    <property type="entry name" value="Plant_vir_prot"/>
    <property type="match status" value="1"/>
</dbReference>
<sequence>MPLYQPPDYSKVVLVFACTLGVTLTILVATRNTLPHVGDHSHSLPHGGCYKDGTKSIFYNSPNQHTHGNTNKQIGFIIPLAIAIILLVLTVTYKPRTRSCVCYICRTHS</sequence>
<keyword evidence="1" id="KW-0472">Membrane</keyword>
<evidence type="ECO:0000256" key="1">
    <source>
        <dbReference type="SAM" id="Phobius"/>
    </source>
</evidence>
<keyword evidence="1" id="KW-1133">Transmembrane helix</keyword>
<evidence type="ECO:0000313" key="2">
    <source>
        <dbReference type="EMBL" id="QQG34567.1"/>
    </source>
</evidence>